<dbReference type="InterPro" id="IPR002740">
    <property type="entry name" value="EVE_domain"/>
</dbReference>
<dbReference type="PANTHER" id="PTHR14087:SF7">
    <property type="entry name" value="THYMOCYTE NUCLEAR PROTEIN 1"/>
    <property type="match status" value="1"/>
</dbReference>
<proteinExistence type="predicted"/>
<dbReference type="CDD" id="cd21133">
    <property type="entry name" value="EVE"/>
    <property type="match status" value="1"/>
</dbReference>
<keyword evidence="3" id="KW-1185">Reference proteome</keyword>
<dbReference type="RefSeq" id="WP_012692439.1">
    <property type="nucleotide sequence ID" value="NC_012526.1"/>
</dbReference>
<feature type="domain" description="EVE" evidence="1">
    <location>
        <begin position="2"/>
        <end position="146"/>
    </location>
</feature>
<dbReference type="InterPro" id="IPR052181">
    <property type="entry name" value="5hmC_binding"/>
</dbReference>
<dbReference type="EMBL" id="CP001114">
    <property type="protein sequence ID" value="ACO45316.1"/>
    <property type="molecule type" value="Genomic_DNA"/>
</dbReference>
<organism evidence="2 3">
    <name type="scientific">Deinococcus deserti (strain DSM 17065 / CIP 109153 / LMG 22923 / VCD115)</name>
    <dbReference type="NCBI Taxonomy" id="546414"/>
    <lineage>
        <taxon>Bacteria</taxon>
        <taxon>Thermotogati</taxon>
        <taxon>Deinococcota</taxon>
        <taxon>Deinococci</taxon>
        <taxon>Deinococcales</taxon>
        <taxon>Deinococcaceae</taxon>
        <taxon>Deinococcus</taxon>
    </lineage>
</organism>
<evidence type="ECO:0000313" key="3">
    <source>
        <dbReference type="Proteomes" id="UP000002208"/>
    </source>
</evidence>
<sequence>MRFWLIKSEPDVFGFAELMRRGREPWNGVRNYQARNFLRDMREGDLCLFYHSNARPPGVAGVARVCRAAYPDDLQFDSGSSYFDPKSDPAQPRWSMVDVEPLVAFPALVTLEALRRLPDWADSPLTRKGSRLSVLPVTSEQFWDVLDAAGLSLEDLNGVPA</sequence>
<accession>C1D0E2</accession>
<dbReference type="STRING" id="546414.Deide_04810"/>
<dbReference type="SUPFAM" id="SSF88697">
    <property type="entry name" value="PUA domain-like"/>
    <property type="match status" value="1"/>
</dbReference>
<dbReference type="KEGG" id="ddr:Deide_04810"/>
<dbReference type="eggNOG" id="COG2947">
    <property type="taxonomic scope" value="Bacteria"/>
</dbReference>
<reference evidence="2 3" key="1">
    <citation type="journal article" date="2009" name="PLoS Genet.">
        <title>Alliance of proteomics and genomics to unravel the specificities of Sahara bacterium Deinococcus deserti.</title>
        <authorList>
            <person name="de Groot A."/>
            <person name="Dulermo R."/>
            <person name="Ortet P."/>
            <person name="Blanchard L."/>
            <person name="Guerin P."/>
            <person name="Fernandez B."/>
            <person name="Vacherie B."/>
            <person name="Dossat C."/>
            <person name="Jolivet E."/>
            <person name="Siguier P."/>
            <person name="Chandler M."/>
            <person name="Barakat M."/>
            <person name="Dedieu A."/>
            <person name="Barbe V."/>
            <person name="Heulin T."/>
            <person name="Sommer S."/>
            <person name="Achouak W."/>
            <person name="Armengaud J."/>
        </authorList>
    </citation>
    <scope>NUCLEOTIDE SEQUENCE [LARGE SCALE GENOMIC DNA]</scope>
    <source>
        <strain evidence="3">DSM 17065 / CIP 109153 / LMG 22923 / VCD115</strain>
    </source>
</reference>
<name>C1D0E2_DEIDV</name>
<evidence type="ECO:0000259" key="1">
    <source>
        <dbReference type="Pfam" id="PF01878"/>
    </source>
</evidence>
<dbReference type="InterPro" id="IPR047197">
    <property type="entry name" value="THYN1-like_EVE"/>
</dbReference>
<dbReference type="PaxDb" id="546414-Deide_04810"/>
<dbReference type="OrthoDB" id="9791347at2"/>
<dbReference type="Gene3D" id="3.10.590.10">
    <property type="entry name" value="ph1033 like domains"/>
    <property type="match status" value="1"/>
</dbReference>
<protein>
    <recommendedName>
        <fullName evidence="1">EVE domain-containing protein</fullName>
    </recommendedName>
</protein>
<dbReference type="Pfam" id="PF01878">
    <property type="entry name" value="EVE"/>
    <property type="match status" value="1"/>
</dbReference>
<dbReference type="InterPro" id="IPR015947">
    <property type="entry name" value="PUA-like_sf"/>
</dbReference>
<evidence type="ECO:0000313" key="2">
    <source>
        <dbReference type="EMBL" id="ACO45316.1"/>
    </source>
</evidence>
<dbReference type="AlphaFoldDB" id="C1D0E2"/>
<dbReference type="Proteomes" id="UP000002208">
    <property type="component" value="Chromosome"/>
</dbReference>
<dbReference type="HOGENOM" id="CLU_041799_2_2_0"/>
<dbReference type="PANTHER" id="PTHR14087">
    <property type="entry name" value="THYMOCYTE NUCLEAR PROTEIN 1"/>
    <property type="match status" value="1"/>
</dbReference>
<gene>
    <name evidence="2" type="ordered locus">Deide_04810</name>
</gene>